<protein>
    <recommendedName>
        <fullName evidence="2">HIT domain-containing protein</fullName>
    </recommendedName>
</protein>
<comment type="caution">
    <text evidence="3">The sequence shown here is derived from an EMBL/GenBank/DDBJ whole genome shotgun (WGS) entry which is preliminary data.</text>
</comment>
<dbReference type="InterPro" id="IPR036265">
    <property type="entry name" value="HIT-like_sf"/>
</dbReference>
<dbReference type="PROSITE" id="PS51084">
    <property type="entry name" value="HIT_2"/>
    <property type="match status" value="1"/>
</dbReference>
<dbReference type="EMBL" id="MVHV01000004">
    <property type="protein sequence ID" value="ORA84491.1"/>
    <property type="molecule type" value="Genomic_DNA"/>
</dbReference>
<dbReference type="Proteomes" id="UP000243140">
    <property type="component" value="Unassembled WGS sequence"/>
</dbReference>
<evidence type="ECO:0000256" key="1">
    <source>
        <dbReference type="PROSITE-ProRule" id="PRU00464"/>
    </source>
</evidence>
<keyword evidence="4" id="KW-1185">Reference proteome</keyword>
<accession>A0ABX3SV98</accession>
<feature type="domain" description="HIT" evidence="2">
    <location>
        <begin position="43"/>
        <end position="118"/>
    </location>
</feature>
<feature type="short sequence motif" description="Histidine triad motif" evidence="1">
    <location>
        <begin position="103"/>
        <end position="107"/>
    </location>
</feature>
<dbReference type="InterPro" id="IPR001310">
    <property type="entry name" value="Histidine_triad_HIT"/>
</dbReference>
<dbReference type="Pfam" id="PF01230">
    <property type="entry name" value="HIT"/>
    <property type="match status" value="1"/>
</dbReference>
<dbReference type="InterPro" id="IPR011146">
    <property type="entry name" value="HIT-like"/>
</dbReference>
<proteinExistence type="predicted"/>
<dbReference type="PANTHER" id="PTHR23089">
    <property type="entry name" value="HISTIDINE TRIAD HIT PROTEIN"/>
    <property type="match status" value="1"/>
</dbReference>
<name>A0ABX3SV98_MYCMA</name>
<dbReference type="RefSeq" id="WP_071512378.1">
    <property type="nucleotide sequence ID" value="NZ_CP060015.1"/>
</dbReference>
<evidence type="ECO:0000259" key="2">
    <source>
        <dbReference type="PROSITE" id="PS51084"/>
    </source>
</evidence>
<sequence>MSESCVLCRTRDGGVPLPKVYKDDLVFAIDVPPDMPFYLGPVHFLVIPNKHVPSALYLTDDDAALAGRLFAVAAKLAREKGIANTGFRLVTNAGPDANQTVFHFHLHCIGGRKLRDEC</sequence>
<evidence type="ECO:0000313" key="4">
    <source>
        <dbReference type="Proteomes" id="UP000243140"/>
    </source>
</evidence>
<dbReference type="SUPFAM" id="SSF54197">
    <property type="entry name" value="HIT-like"/>
    <property type="match status" value="1"/>
</dbReference>
<dbReference type="Gene3D" id="3.30.428.10">
    <property type="entry name" value="HIT-like"/>
    <property type="match status" value="1"/>
</dbReference>
<gene>
    <name evidence="3" type="ORF">BST29_05665</name>
</gene>
<organism evidence="3 4">
    <name type="scientific">Mycobacterium malmoense</name>
    <dbReference type="NCBI Taxonomy" id="1780"/>
    <lineage>
        <taxon>Bacteria</taxon>
        <taxon>Bacillati</taxon>
        <taxon>Actinomycetota</taxon>
        <taxon>Actinomycetes</taxon>
        <taxon>Mycobacteriales</taxon>
        <taxon>Mycobacteriaceae</taxon>
        <taxon>Mycobacterium</taxon>
    </lineage>
</organism>
<evidence type="ECO:0000313" key="3">
    <source>
        <dbReference type="EMBL" id="ORA84491.1"/>
    </source>
</evidence>
<reference evidence="3 4" key="1">
    <citation type="submission" date="2017-02" db="EMBL/GenBank/DDBJ databases">
        <title>The new phylogeny of genus Mycobacterium.</title>
        <authorList>
            <person name="Tortoli E."/>
            <person name="Trovato A."/>
            <person name="Cirillo D.M."/>
        </authorList>
    </citation>
    <scope>NUCLEOTIDE SEQUENCE [LARGE SCALE GENOMIC DNA]</scope>
    <source>
        <strain evidence="3 4">IP1130001</strain>
    </source>
</reference>